<organism evidence="2 3">
    <name type="scientific">Panagrellus redivivus</name>
    <name type="common">Microworm</name>
    <dbReference type="NCBI Taxonomy" id="6233"/>
    <lineage>
        <taxon>Eukaryota</taxon>
        <taxon>Metazoa</taxon>
        <taxon>Ecdysozoa</taxon>
        <taxon>Nematoda</taxon>
        <taxon>Chromadorea</taxon>
        <taxon>Rhabditida</taxon>
        <taxon>Tylenchina</taxon>
        <taxon>Panagrolaimomorpha</taxon>
        <taxon>Panagrolaimoidea</taxon>
        <taxon>Panagrolaimidae</taxon>
        <taxon>Panagrellus</taxon>
    </lineage>
</organism>
<reference evidence="3" key="2">
    <citation type="submission" date="2020-10" db="UniProtKB">
        <authorList>
            <consortium name="WormBaseParasite"/>
        </authorList>
    </citation>
    <scope>IDENTIFICATION</scope>
</reference>
<protein>
    <submittedName>
        <fullName evidence="3">IgGFc_binding domain-containing protein</fullName>
    </submittedName>
</protein>
<dbReference type="Pfam" id="PF23061">
    <property type="entry name" value="CUB_M02D8_5_2nd"/>
    <property type="match status" value="1"/>
</dbReference>
<evidence type="ECO:0000259" key="1">
    <source>
        <dbReference type="Pfam" id="PF23061"/>
    </source>
</evidence>
<dbReference type="InterPro" id="IPR059046">
    <property type="entry name" value="CUB_M02D8_5_2nd"/>
</dbReference>
<feature type="domain" description="M02D8-5-like second CUB" evidence="1">
    <location>
        <begin position="156"/>
        <end position="265"/>
    </location>
</feature>
<name>A0A7E4VZP5_PANRE</name>
<evidence type="ECO:0000313" key="2">
    <source>
        <dbReference type="Proteomes" id="UP000492821"/>
    </source>
</evidence>
<reference evidence="2" key="1">
    <citation type="journal article" date="2013" name="Genetics">
        <title>The draft genome and transcriptome of Panagrellus redivivus are shaped by the harsh demands of a free-living lifestyle.</title>
        <authorList>
            <person name="Srinivasan J."/>
            <person name="Dillman A.R."/>
            <person name="Macchietto M.G."/>
            <person name="Heikkinen L."/>
            <person name="Lakso M."/>
            <person name="Fracchia K.M."/>
            <person name="Antoshechkin I."/>
            <person name="Mortazavi A."/>
            <person name="Wong G."/>
            <person name="Sternberg P.W."/>
        </authorList>
    </citation>
    <scope>NUCLEOTIDE SEQUENCE [LARGE SCALE GENOMIC DNA]</scope>
    <source>
        <strain evidence="2">MT8872</strain>
    </source>
</reference>
<sequence>MPHAVSLSTKTHCDFIHDGSSIDHDVIFAVVGVCYKRSRHKNNHIKRHDYEYINGDDVGNNGHVVLNAPSEVGAGYYLFFTEFMTSENDVLTISHENITHILCGPEFTKRGTAAYIYTEGSVVFQPEEKFLPTEGHTGFQIIVKRHGADEIVGTSYNDTTNLDAMGYTYFFVSPAYPATNGSTIERTQTFTSDNSIRVLLYDFNFIGTVTLYGKDANGTETTEKYTGFQTNTSTMAEYFSQEVTINVKCKYPTGCGRYLVIIEPYLPVPPTIFATNITLLTNVSVKFQSLGYDFPYAKAYPNNYHYYMNITAATNMDQKIVLPIEYESEASSDGMSLTGLVANPAADNWRLTGQWKTLLFAETNNL</sequence>
<proteinExistence type="predicted"/>
<dbReference type="AlphaFoldDB" id="A0A7E4VZP5"/>
<dbReference type="Proteomes" id="UP000492821">
    <property type="component" value="Unassembled WGS sequence"/>
</dbReference>
<keyword evidence="2" id="KW-1185">Reference proteome</keyword>
<evidence type="ECO:0000313" key="3">
    <source>
        <dbReference type="WBParaSite" id="Pan_g5108.t1"/>
    </source>
</evidence>
<dbReference type="WBParaSite" id="Pan_g5108.t1">
    <property type="protein sequence ID" value="Pan_g5108.t1"/>
    <property type="gene ID" value="Pan_g5108"/>
</dbReference>
<accession>A0A7E4VZP5</accession>